<accession>A0A1S3JMJ5</accession>
<dbReference type="OMA" id="GCYRSHE"/>
<dbReference type="OrthoDB" id="5990185at2759"/>
<reference evidence="8" key="1">
    <citation type="submission" date="2025-08" db="UniProtKB">
        <authorList>
            <consortium name="RefSeq"/>
        </authorList>
    </citation>
    <scope>IDENTIFICATION</scope>
    <source>
        <tissue evidence="8">Gonads</tissue>
    </source>
</reference>
<dbReference type="KEGG" id="lak:106174538"/>
<dbReference type="InParanoid" id="A0A1S3JMJ5"/>
<dbReference type="AlphaFoldDB" id="A0A1S3JMJ5"/>
<feature type="domain" description="Major facilitator superfamily (MFS) profile" evidence="6">
    <location>
        <begin position="1"/>
        <end position="78"/>
    </location>
</feature>
<evidence type="ECO:0000313" key="8">
    <source>
        <dbReference type="RefSeq" id="XP_013411592.1"/>
    </source>
</evidence>
<dbReference type="InterPro" id="IPR036259">
    <property type="entry name" value="MFS_trans_sf"/>
</dbReference>
<dbReference type="GO" id="GO:0022857">
    <property type="term" value="F:transmembrane transporter activity"/>
    <property type="evidence" value="ECO:0007669"/>
    <property type="project" value="InterPro"/>
</dbReference>
<keyword evidence="2" id="KW-0812">Transmembrane</keyword>
<dbReference type="InterPro" id="IPR020846">
    <property type="entry name" value="MFS_dom"/>
</dbReference>
<dbReference type="Proteomes" id="UP000085678">
    <property type="component" value="Unplaced"/>
</dbReference>
<name>A0A1S3JMJ5_LINAN</name>
<feature type="compositionally biased region" description="Basic and acidic residues" evidence="5">
    <location>
        <begin position="109"/>
        <end position="129"/>
    </location>
</feature>
<dbReference type="Gene3D" id="1.20.1250.20">
    <property type="entry name" value="MFS general substrate transporter like domains"/>
    <property type="match status" value="1"/>
</dbReference>
<evidence type="ECO:0000313" key="7">
    <source>
        <dbReference type="Proteomes" id="UP000085678"/>
    </source>
</evidence>
<evidence type="ECO:0000256" key="2">
    <source>
        <dbReference type="ARBA" id="ARBA00022692"/>
    </source>
</evidence>
<evidence type="ECO:0000256" key="4">
    <source>
        <dbReference type="ARBA" id="ARBA00023136"/>
    </source>
</evidence>
<evidence type="ECO:0000256" key="3">
    <source>
        <dbReference type="ARBA" id="ARBA00022989"/>
    </source>
</evidence>
<organism evidence="7 8">
    <name type="scientific">Lingula anatina</name>
    <name type="common">Brachiopod</name>
    <name type="synonym">Lingula unguis</name>
    <dbReference type="NCBI Taxonomy" id="7574"/>
    <lineage>
        <taxon>Eukaryota</taxon>
        <taxon>Metazoa</taxon>
        <taxon>Spiralia</taxon>
        <taxon>Lophotrochozoa</taxon>
        <taxon>Brachiopoda</taxon>
        <taxon>Linguliformea</taxon>
        <taxon>Lingulata</taxon>
        <taxon>Lingulida</taxon>
        <taxon>Linguloidea</taxon>
        <taxon>Lingulidae</taxon>
        <taxon>Lingula</taxon>
    </lineage>
</organism>
<evidence type="ECO:0000259" key="6">
    <source>
        <dbReference type="PROSITE" id="PS50850"/>
    </source>
</evidence>
<dbReference type="RefSeq" id="XP_013411592.1">
    <property type="nucleotide sequence ID" value="XM_013556138.1"/>
</dbReference>
<sequence>MFISFAGDVVQLVAAEIYPTVIRHVGISFCASVSRLGAVIAPQILALRHIYKPLPFIVWGTLTIATALLPFLLPETLGLSLPQTLEAWDARLNHGSLDDADDESVDLQTKQETKDQSGEGCYRSHEEGDHLELAPINA</sequence>
<dbReference type="SUPFAM" id="SSF103473">
    <property type="entry name" value="MFS general substrate transporter"/>
    <property type="match status" value="1"/>
</dbReference>
<dbReference type="GeneID" id="106174538"/>
<evidence type="ECO:0000256" key="1">
    <source>
        <dbReference type="ARBA" id="ARBA00004141"/>
    </source>
</evidence>
<feature type="region of interest" description="Disordered" evidence="5">
    <location>
        <begin position="96"/>
        <end position="129"/>
    </location>
</feature>
<protein>
    <submittedName>
        <fullName evidence="8">Solute carrier family 22 member 15</fullName>
    </submittedName>
</protein>
<comment type="subcellular location">
    <subcellularLocation>
        <location evidence="1">Membrane</location>
        <topology evidence="1">Multi-pass membrane protein</topology>
    </subcellularLocation>
</comment>
<dbReference type="GO" id="GO:0016020">
    <property type="term" value="C:membrane"/>
    <property type="evidence" value="ECO:0007669"/>
    <property type="project" value="UniProtKB-SubCell"/>
</dbReference>
<proteinExistence type="predicted"/>
<dbReference type="PANTHER" id="PTHR24064">
    <property type="entry name" value="SOLUTE CARRIER FAMILY 22 MEMBER"/>
    <property type="match status" value="1"/>
</dbReference>
<evidence type="ECO:0000256" key="5">
    <source>
        <dbReference type="SAM" id="MobiDB-lite"/>
    </source>
</evidence>
<keyword evidence="3" id="KW-1133">Transmembrane helix</keyword>
<dbReference type="PROSITE" id="PS50850">
    <property type="entry name" value="MFS"/>
    <property type="match status" value="1"/>
</dbReference>
<keyword evidence="4" id="KW-0472">Membrane</keyword>
<gene>
    <name evidence="8" type="primary">LOC106174538</name>
</gene>
<keyword evidence="7" id="KW-1185">Reference proteome</keyword>